<evidence type="ECO:0000256" key="6">
    <source>
        <dbReference type="ARBA" id="ARBA00029440"/>
    </source>
</evidence>
<proteinExistence type="inferred from homology"/>
<evidence type="ECO:0000256" key="7">
    <source>
        <dbReference type="NCBIfam" id="TIGR00977"/>
    </source>
</evidence>
<dbReference type="NCBIfam" id="TIGR00977">
    <property type="entry name" value="citramal_synth"/>
    <property type="match status" value="1"/>
</dbReference>
<protein>
    <recommendedName>
        <fullName evidence="7">Citramalate synthase</fullName>
        <ecNumber evidence="7">2.3.3.21</ecNumber>
    </recommendedName>
</protein>
<dbReference type="InterPro" id="IPR000891">
    <property type="entry name" value="PYR_CT"/>
</dbReference>
<dbReference type="SMART" id="SM00917">
    <property type="entry name" value="LeuA_dimer"/>
    <property type="match status" value="1"/>
</dbReference>
<dbReference type="Pfam" id="PF08502">
    <property type="entry name" value="LeuA_dimer"/>
    <property type="match status" value="1"/>
</dbReference>
<dbReference type="InterPro" id="IPR013709">
    <property type="entry name" value="2-isopropylmalate_synth_dimer"/>
</dbReference>
<dbReference type="EC" id="2.3.3.21" evidence="7"/>
<keyword evidence="10" id="KW-1185">Reference proteome</keyword>
<gene>
    <name evidence="9" type="primary">leuA2</name>
    <name evidence="9" type="ORF">Mpt1_c08150</name>
</gene>
<name>A0A0A7LCA1_9ARCH</name>
<keyword evidence="5" id="KW-0100">Branched-chain amino acid biosynthesis</keyword>
<keyword evidence="3" id="KW-0412">Isoleucine biosynthesis</keyword>
<dbReference type="Gene3D" id="3.20.20.70">
    <property type="entry name" value="Aldolase class I"/>
    <property type="match status" value="1"/>
</dbReference>
<feature type="domain" description="Pyruvate carboxyltransferase" evidence="8">
    <location>
        <begin position="5"/>
        <end position="266"/>
    </location>
</feature>
<dbReference type="CDD" id="cd07941">
    <property type="entry name" value="DRE_TIM_LeuA3"/>
    <property type="match status" value="1"/>
</dbReference>
<dbReference type="Gene3D" id="1.10.238.260">
    <property type="match status" value="1"/>
</dbReference>
<dbReference type="GO" id="GO:0003852">
    <property type="term" value="F:2-isopropylmalate synthase activity"/>
    <property type="evidence" value="ECO:0007669"/>
    <property type="project" value="InterPro"/>
</dbReference>
<comment type="pathway">
    <text evidence="6">Amino-acid biosynthesis.</text>
</comment>
<evidence type="ECO:0000313" key="10">
    <source>
        <dbReference type="Proteomes" id="UP000030787"/>
    </source>
</evidence>
<reference evidence="9 10" key="1">
    <citation type="journal article" date="2014" name="Appl. Environ. Microbiol.">
        <title>Comparative Genome Analysis of 'Candidatus Methanoplasma termitum' Indicates a New Mode of Energy Metabolism in the Seventh Order of Methanogens.</title>
        <authorList>
            <person name="Lang K."/>
            <person name="Schuldes J."/>
            <person name="Klingl A."/>
            <person name="Poehlein A."/>
            <person name="Daniel R."/>
            <person name="Brune A."/>
        </authorList>
    </citation>
    <scope>NUCLEOTIDE SEQUENCE [LARGE SCALE GENOMIC DNA]</scope>
    <source>
        <strain evidence="10">Mpt1</strain>
    </source>
</reference>
<keyword evidence="9" id="KW-0012">Acyltransferase</keyword>
<evidence type="ECO:0000256" key="2">
    <source>
        <dbReference type="ARBA" id="ARBA00022605"/>
    </source>
</evidence>
<dbReference type="HOGENOM" id="CLU_022158_7_0_2"/>
<comment type="similarity">
    <text evidence="1">Belongs to the alpha-IPM synthase/homocitrate synthase family.</text>
</comment>
<keyword evidence="4 9" id="KW-0808">Transferase</keyword>
<sequence length="524" mass="56995">MSESVMIYDTTLRDGAQSEGVSFSPEDSLEVLKKLDEFGVDFVEGGWPGSAPKVDEFFKLASKIKLKNTKLTAFGSTGKFGTPAKNDQNLKNLAACPVEWCCIFGKSWDFQVTSALCILPEQNLDLIRNSIRFLKDSGKRVMFDAEHFFDGYINNKEYALSTLKAAVDGGAEWLVLCDTNGGTMMEVIADAVEDVLLTFEIPVGIHCHNDSDLAVANSLVAVERGATMVQGTINGIGERTGNANLCSIMANLELKLEYELNIKDIGQLTELSTFVSETANLAPVPGMPFVGEKAFAHKGGVHVSAIARDPRTYEHIAPECVGNKRRILISDMAGRASISEKLKDFGIDIGTEESQAIVNQIKALEAQGYQFEGADASFELLVRRFKGELESPFKVTGFRVFIDNIGDKVSSEASVKVMDSNGNEEHTASNGDGPVNALDNALRKALSSLFPVTDRIRLTDYKVRVLDGKSATAASVRVLIRSTDGKNSWTTVGVSENVIEASLYALIDSIEYAIHKNTDKEVAQ</sequence>
<keyword evidence="2" id="KW-0028">Amino-acid biosynthesis</keyword>
<evidence type="ECO:0000256" key="5">
    <source>
        <dbReference type="ARBA" id="ARBA00023304"/>
    </source>
</evidence>
<dbReference type="SUPFAM" id="SSF110921">
    <property type="entry name" value="2-isopropylmalate synthase LeuA, allosteric (dimerisation) domain"/>
    <property type="match status" value="1"/>
</dbReference>
<dbReference type="InterPro" id="IPR054691">
    <property type="entry name" value="LeuA/HCS_post-cat"/>
</dbReference>
<evidence type="ECO:0000256" key="3">
    <source>
        <dbReference type="ARBA" id="ARBA00022624"/>
    </source>
</evidence>
<dbReference type="SUPFAM" id="SSF51569">
    <property type="entry name" value="Aldolase"/>
    <property type="match status" value="1"/>
</dbReference>
<dbReference type="EMBL" id="CP010070">
    <property type="protein sequence ID" value="AIZ56694.1"/>
    <property type="molecule type" value="Genomic_DNA"/>
</dbReference>
<dbReference type="InterPro" id="IPR013785">
    <property type="entry name" value="Aldolase_TIM"/>
</dbReference>
<dbReference type="Proteomes" id="UP000030787">
    <property type="component" value="Chromosome"/>
</dbReference>
<dbReference type="KEGG" id="mear:Mpt1_c08150"/>
<evidence type="ECO:0000256" key="4">
    <source>
        <dbReference type="ARBA" id="ARBA00022679"/>
    </source>
</evidence>
<dbReference type="GO" id="GO:0043714">
    <property type="term" value="F:(R)-citramalate synthase activity"/>
    <property type="evidence" value="ECO:0007669"/>
    <property type="project" value="UniProtKB-UniRule"/>
</dbReference>
<dbReference type="GO" id="GO:0009098">
    <property type="term" value="P:L-leucine biosynthetic process"/>
    <property type="evidence" value="ECO:0007669"/>
    <property type="project" value="InterPro"/>
</dbReference>
<accession>A0A0A7LCA1</accession>
<dbReference type="InterPro" id="IPR005675">
    <property type="entry name" value="Citramal_synthase"/>
</dbReference>
<evidence type="ECO:0000313" key="9">
    <source>
        <dbReference type="EMBL" id="AIZ56694.1"/>
    </source>
</evidence>
<dbReference type="PANTHER" id="PTHR43538">
    <property type="entry name" value="ALPHA-IPM SYNTHASE/HOMOCITRATE SYNTHASE"/>
    <property type="match status" value="1"/>
</dbReference>
<dbReference type="Gene3D" id="3.30.160.270">
    <property type="match status" value="1"/>
</dbReference>
<dbReference type="AlphaFoldDB" id="A0A0A7LCA1"/>
<dbReference type="PANTHER" id="PTHR43538:SF1">
    <property type="entry name" value="(R)-CITRAMALATE SYNTHASE"/>
    <property type="match status" value="1"/>
</dbReference>
<dbReference type="Pfam" id="PF22617">
    <property type="entry name" value="HCS_D2"/>
    <property type="match status" value="1"/>
</dbReference>
<evidence type="ECO:0000259" key="8">
    <source>
        <dbReference type="PROSITE" id="PS50991"/>
    </source>
</evidence>
<dbReference type="Pfam" id="PF00682">
    <property type="entry name" value="HMGL-like"/>
    <property type="match status" value="1"/>
</dbReference>
<evidence type="ECO:0000256" key="1">
    <source>
        <dbReference type="ARBA" id="ARBA00006154"/>
    </source>
</evidence>
<dbReference type="GO" id="GO:0009097">
    <property type="term" value="P:isoleucine biosynthetic process"/>
    <property type="evidence" value="ECO:0007669"/>
    <property type="project" value="UniProtKB-UniRule"/>
</dbReference>
<dbReference type="OrthoDB" id="6555at2157"/>
<dbReference type="PROSITE" id="PS50991">
    <property type="entry name" value="PYR_CT"/>
    <property type="match status" value="1"/>
</dbReference>
<dbReference type="InterPro" id="IPR036230">
    <property type="entry name" value="LeuA_allosteric_dom_sf"/>
</dbReference>
<organism evidence="9 10">
    <name type="scientific">Candidatus Methanoplasma termitum</name>
    <dbReference type="NCBI Taxonomy" id="1577791"/>
    <lineage>
        <taxon>Archaea</taxon>
        <taxon>Methanobacteriati</taxon>
        <taxon>Thermoplasmatota</taxon>
        <taxon>Thermoplasmata</taxon>
        <taxon>Methanomassiliicoccales</taxon>
        <taxon>Methanomassiliicoccaceae</taxon>
        <taxon>Candidatus Methanoplasma</taxon>
    </lineage>
</organism>
<dbReference type="STRING" id="1577791.Mpt1_c08150"/>